<feature type="coiled-coil region" evidence="1">
    <location>
        <begin position="92"/>
        <end position="126"/>
    </location>
</feature>
<dbReference type="EMBL" id="CP003200">
    <property type="protein sequence ID" value="AEW63215.1"/>
    <property type="molecule type" value="Genomic_DNA"/>
</dbReference>
<keyword evidence="2" id="KW-0812">Transmembrane</keyword>
<sequence>MEEKEPKRAGKPFPLRKAGCLAMVIVLGASSAFLWTQQLRLMQSSAALEQQWQTLAQQQAQFEQRIAGVETRQQQTEPPKPLVSAVTQEQLTQALAENRQEVNQQHAQLQQQMTSVTQRVEVLEQRDGALSGQWLELKQQMADLLAGRKSALAPSSSSAVANPLKKPVKKTAAKVISSASAPFVLNGVEYRGGARFVSVTPRQASSLEQVRLLTPGESFSGWMLLTIDSRQATFRTAGRTLTLSVH</sequence>
<dbReference type="Proteomes" id="UP000007841">
    <property type="component" value="Chromosome"/>
</dbReference>
<evidence type="ECO:0000313" key="4">
    <source>
        <dbReference type="Proteomes" id="UP000007841"/>
    </source>
</evidence>
<evidence type="ECO:0000256" key="2">
    <source>
        <dbReference type="SAM" id="Phobius"/>
    </source>
</evidence>
<keyword evidence="2" id="KW-1133">Transmembrane helix</keyword>
<dbReference type="PATRIC" id="fig|1125630.4.peg.4412"/>
<gene>
    <name evidence="3" type="ordered locus">KPHS_45170</name>
</gene>
<dbReference type="RefSeq" id="WP_004150893.1">
    <property type="nucleotide sequence ID" value="NC_016845.1"/>
</dbReference>
<name>A0A0H3GTA4_KLEPH</name>
<keyword evidence="4" id="KW-1185">Reference proteome</keyword>
<dbReference type="AlphaFoldDB" id="A0A0H3GTA4"/>
<feature type="transmembrane region" description="Helical" evidence="2">
    <location>
        <begin position="20"/>
        <end position="36"/>
    </location>
</feature>
<evidence type="ECO:0000313" key="3">
    <source>
        <dbReference type="EMBL" id="AEW63215.1"/>
    </source>
</evidence>
<organism evidence="3 4">
    <name type="scientific">Klebsiella pneumoniae subsp. pneumoniae (strain HS11286)</name>
    <dbReference type="NCBI Taxonomy" id="1125630"/>
    <lineage>
        <taxon>Bacteria</taxon>
        <taxon>Pseudomonadati</taxon>
        <taxon>Pseudomonadota</taxon>
        <taxon>Gammaproteobacteria</taxon>
        <taxon>Enterobacterales</taxon>
        <taxon>Enterobacteriaceae</taxon>
        <taxon>Klebsiella/Raoultella group</taxon>
        <taxon>Klebsiella</taxon>
        <taxon>Klebsiella pneumoniae complex</taxon>
    </lineage>
</organism>
<keyword evidence="1" id="KW-0175">Coiled coil</keyword>
<reference evidence="3 4" key="1">
    <citation type="journal article" date="2012" name="J. Bacteriol.">
        <title>Complete genome sequence of Klebsiella pneumoniae subsp. pneumoniae HS11286, a multidrug-resistant strain isolated from human sputum.</title>
        <authorList>
            <person name="Liu P."/>
            <person name="Li P."/>
            <person name="Jiang X."/>
            <person name="Bi D."/>
            <person name="Xie Y."/>
            <person name="Tai C."/>
            <person name="Deng Z."/>
            <person name="Rajakumar K."/>
            <person name="Ou H.Y."/>
        </authorList>
    </citation>
    <scope>NUCLEOTIDE SEQUENCE [LARGE SCALE GENOMIC DNA]</scope>
    <source>
        <strain evidence="3 4">HS11286</strain>
    </source>
</reference>
<dbReference type="HOGENOM" id="CLU_094522_0_0_6"/>
<dbReference type="KEGG" id="kpm:KPHS_45170"/>
<keyword evidence="2" id="KW-0472">Membrane</keyword>
<dbReference type="STRING" id="1125630.KPHS_45170"/>
<dbReference type="RefSeq" id="YP_005228817.1">
    <property type="nucleotide sequence ID" value="NC_016845.1"/>
</dbReference>
<proteinExistence type="predicted"/>
<dbReference type="GeneID" id="11849570"/>
<evidence type="ECO:0000256" key="1">
    <source>
        <dbReference type="SAM" id="Coils"/>
    </source>
</evidence>
<protein>
    <submittedName>
        <fullName evidence="3">Uncharacterized protein</fullName>
    </submittedName>
</protein>
<accession>A0A0H3GTA4</accession>